<keyword evidence="3" id="KW-0227">DNA damage</keyword>
<evidence type="ECO:0000256" key="1">
    <source>
        <dbReference type="ARBA" id="ARBA00008136"/>
    </source>
</evidence>
<name>A0A382X0X0_9ZZZZ</name>
<comment type="similarity">
    <text evidence="1">Belongs to the SOS response-associated peptidase family.</text>
</comment>
<dbReference type="AlphaFoldDB" id="A0A382X0X0"/>
<dbReference type="GO" id="GO:0016829">
    <property type="term" value="F:lyase activity"/>
    <property type="evidence" value="ECO:0007669"/>
    <property type="project" value="UniProtKB-KW"/>
</dbReference>
<evidence type="ECO:0000256" key="3">
    <source>
        <dbReference type="ARBA" id="ARBA00022763"/>
    </source>
</evidence>
<proteinExistence type="inferred from homology"/>
<evidence type="ECO:0000313" key="8">
    <source>
        <dbReference type="EMBL" id="SVD64623.1"/>
    </source>
</evidence>
<dbReference type="InterPro" id="IPR003738">
    <property type="entry name" value="SRAP"/>
</dbReference>
<reference evidence="8" key="1">
    <citation type="submission" date="2018-05" db="EMBL/GenBank/DDBJ databases">
        <authorList>
            <person name="Lanie J.A."/>
            <person name="Ng W.-L."/>
            <person name="Kazmierczak K.M."/>
            <person name="Andrzejewski T.M."/>
            <person name="Davidsen T.M."/>
            <person name="Wayne K.J."/>
            <person name="Tettelin H."/>
            <person name="Glass J.I."/>
            <person name="Rusch D."/>
            <person name="Podicherti R."/>
            <person name="Tsui H.-C.T."/>
            <person name="Winkler M.E."/>
        </authorList>
    </citation>
    <scope>NUCLEOTIDE SEQUENCE</scope>
</reference>
<dbReference type="EMBL" id="UINC01164006">
    <property type="protein sequence ID" value="SVD64623.1"/>
    <property type="molecule type" value="Genomic_DNA"/>
</dbReference>
<evidence type="ECO:0000256" key="4">
    <source>
        <dbReference type="ARBA" id="ARBA00022801"/>
    </source>
</evidence>
<evidence type="ECO:0000256" key="2">
    <source>
        <dbReference type="ARBA" id="ARBA00022670"/>
    </source>
</evidence>
<dbReference type="GO" id="GO:0008233">
    <property type="term" value="F:peptidase activity"/>
    <property type="evidence" value="ECO:0007669"/>
    <property type="project" value="UniProtKB-KW"/>
</dbReference>
<dbReference type="GO" id="GO:0106300">
    <property type="term" value="P:protein-DNA covalent cross-linking repair"/>
    <property type="evidence" value="ECO:0007669"/>
    <property type="project" value="InterPro"/>
</dbReference>
<accession>A0A382X0X0</accession>
<keyword evidence="7" id="KW-0456">Lyase</keyword>
<organism evidence="8">
    <name type="scientific">marine metagenome</name>
    <dbReference type="NCBI Taxonomy" id="408172"/>
    <lineage>
        <taxon>unclassified sequences</taxon>
        <taxon>metagenomes</taxon>
        <taxon>ecological metagenomes</taxon>
    </lineage>
</organism>
<evidence type="ECO:0000256" key="7">
    <source>
        <dbReference type="ARBA" id="ARBA00023239"/>
    </source>
</evidence>
<dbReference type="Pfam" id="PF02586">
    <property type="entry name" value="SRAP"/>
    <property type="match status" value="1"/>
</dbReference>
<gene>
    <name evidence="8" type="ORF">METZ01_LOCUS417477</name>
</gene>
<sequence>MCGRYSETVDPMQLAEVLAIDHCTYEFTPRPVIAPTQTAPVVVRESGQTELKSMRWGLIPYWADDEKIGHKLFNARSETAAQKPAFREAWRQRRCLIPADGFYEWNHLNHGSGKKQPFQFHLPDR</sequence>
<keyword evidence="2" id="KW-0645">Protease</keyword>
<dbReference type="GO" id="GO:0006508">
    <property type="term" value="P:proteolysis"/>
    <property type="evidence" value="ECO:0007669"/>
    <property type="project" value="UniProtKB-KW"/>
</dbReference>
<dbReference type="Gene3D" id="3.90.1680.10">
    <property type="entry name" value="SOS response associated peptidase-like"/>
    <property type="match status" value="1"/>
</dbReference>
<dbReference type="InterPro" id="IPR036590">
    <property type="entry name" value="SRAP-like"/>
</dbReference>
<keyword evidence="4" id="KW-0378">Hydrolase</keyword>
<dbReference type="PANTHER" id="PTHR13604">
    <property type="entry name" value="DC12-RELATED"/>
    <property type="match status" value="1"/>
</dbReference>
<evidence type="ECO:0000256" key="6">
    <source>
        <dbReference type="ARBA" id="ARBA00023125"/>
    </source>
</evidence>
<evidence type="ECO:0008006" key="9">
    <source>
        <dbReference type="Google" id="ProtNLM"/>
    </source>
</evidence>
<dbReference type="SUPFAM" id="SSF143081">
    <property type="entry name" value="BB1717-like"/>
    <property type="match status" value="1"/>
</dbReference>
<dbReference type="GO" id="GO:0003697">
    <property type="term" value="F:single-stranded DNA binding"/>
    <property type="evidence" value="ECO:0007669"/>
    <property type="project" value="InterPro"/>
</dbReference>
<protein>
    <recommendedName>
        <fullName evidence="9">Abasic site processing protein</fullName>
    </recommendedName>
</protein>
<keyword evidence="6" id="KW-0238">DNA-binding</keyword>
<feature type="non-terminal residue" evidence="8">
    <location>
        <position position="125"/>
    </location>
</feature>
<dbReference type="PANTHER" id="PTHR13604:SF0">
    <property type="entry name" value="ABASIC SITE PROCESSING PROTEIN HMCES"/>
    <property type="match status" value="1"/>
</dbReference>
<keyword evidence="5" id="KW-0190">Covalent protein-DNA linkage</keyword>
<evidence type="ECO:0000256" key="5">
    <source>
        <dbReference type="ARBA" id="ARBA00023124"/>
    </source>
</evidence>